<dbReference type="AlphaFoldDB" id="A0A9Q3KYD8"/>
<evidence type="ECO:0000313" key="2">
    <source>
        <dbReference type="Proteomes" id="UP000765509"/>
    </source>
</evidence>
<comment type="caution">
    <text evidence="1">The sequence shown here is derived from an EMBL/GenBank/DDBJ whole genome shotgun (WGS) entry which is preliminary data.</text>
</comment>
<reference evidence="1" key="1">
    <citation type="submission" date="2021-03" db="EMBL/GenBank/DDBJ databases">
        <title>Draft genome sequence of rust myrtle Austropuccinia psidii MF-1, a brazilian biotype.</title>
        <authorList>
            <person name="Quecine M.C."/>
            <person name="Pachon D.M.R."/>
            <person name="Bonatelli M.L."/>
            <person name="Correr F.H."/>
            <person name="Franceschini L.M."/>
            <person name="Leite T.F."/>
            <person name="Margarido G.R.A."/>
            <person name="Almeida C.A."/>
            <person name="Ferrarezi J.A."/>
            <person name="Labate C.A."/>
        </authorList>
    </citation>
    <scope>NUCLEOTIDE SEQUENCE</scope>
    <source>
        <strain evidence="1">MF-1</strain>
    </source>
</reference>
<proteinExistence type="predicted"/>
<dbReference type="Proteomes" id="UP000765509">
    <property type="component" value="Unassembled WGS sequence"/>
</dbReference>
<name>A0A9Q3KYD8_9BASI</name>
<dbReference type="EMBL" id="AVOT02133873">
    <property type="protein sequence ID" value="MBW0589349.1"/>
    <property type="molecule type" value="Genomic_DNA"/>
</dbReference>
<gene>
    <name evidence="1" type="ORF">O181_129064</name>
</gene>
<accession>A0A9Q3KYD8</accession>
<protein>
    <submittedName>
        <fullName evidence="1">Uncharacterized protein</fullName>
    </submittedName>
</protein>
<sequence length="228" mass="27567">MESWPLPEENPWSMDTDISWIEEKEVWTNYINPQELIENPDWFLKIKPEPCPDISTIDLPYIEFEDIFEKEKSPSENVIPHPWKELHGFNLTKYEFLELLTWDGSEGNLGNQYWNEIFHMDKHLRKSLFWRTWECQDWFNVQDFEIKNGKISKISRGYIINDSTWDCHWEETLIPAILSLKGGSTQLKTEDWSSFCQQFLFKSLKREKWRGERFIKQELVKRILGQRN</sequence>
<evidence type="ECO:0000313" key="1">
    <source>
        <dbReference type="EMBL" id="MBW0589349.1"/>
    </source>
</evidence>
<keyword evidence="2" id="KW-1185">Reference proteome</keyword>
<organism evidence="1 2">
    <name type="scientific">Austropuccinia psidii MF-1</name>
    <dbReference type="NCBI Taxonomy" id="1389203"/>
    <lineage>
        <taxon>Eukaryota</taxon>
        <taxon>Fungi</taxon>
        <taxon>Dikarya</taxon>
        <taxon>Basidiomycota</taxon>
        <taxon>Pucciniomycotina</taxon>
        <taxon>Pucciniomycetes</taxon>
        <taxon>Pucciniales</taxon>
        <taxon>Sphaerophragmiaceae</taxon>
        <taxon>Austropuccinia</taxon>
    </lineage>
</organism>